<dbReference type="Gene3D" id="1.10.287.130">
    <property type="match status" value="1"/>
</dbReference>
<dbReference type="KEGG" id="palw:PSAL_010450"/>
<dbReference type="GO" id="GO:0007234">
    <property type="term" value="P:osmosensory signaling via phosphorelay pathway"/>
    <property type="evidence" value="ECO:0007669"/>
    <property type="project" value="TreeGrafter"/>
</dbReference>
<keyword evidence="8" id="KW-0902">Two-component regulatory system</keyword>
<proteinExistence type="predicted"/>
<dbReference type="InterPro" id="IPR003018">
    <property type="entry name" value="GAF"/>
</dbReference>
<dbReference type="SMART" id="SM00388">
    <property type="entry name" value="HisKA"/>
    <property type="match status" value="1"/>
</dbReference>
<dbReference type="SUPFAM" id="SSF55781">
    <property type="entry name" value="GAF domain-like"/>
    <property type="match status" value="1"/>
</dbReference>
<dbReference type="Gene3D" id="3.30.450.40">
    <property type="match status" value="1"/>
</dbReference>
<evidence type="ECO:0000256" key="1">
    <source>
        <dbReference type="ARBA" id="ARBA00000085"/>
    </source>
</evidence>
<dbReference type="InterPro" id="IPR036890">
    <property type="entry name" value="HATPase_C_sf"/>
</dbReference>
<dbReference type="SMART" id="SM00387">
    <property type="entry name" value="HATPase_c"/>
    <property type="match status" value="1"/>
</dbReference>
<dbReference type="Pfam" id="PF00512">
    <property type="entry name" value="HisKA"/>
    <property type="match status" value="1"/>
</dbReference>
<keyword evidence="10" id="KW-1185">Reference proteome</keyword>
<keyword evidence="7" id="KW-0067">ATP-binding</keyword>
<gene>
    <name evidence="9" type="primary">sasA_10</name>
    <name evidence="9" type="ORF">PSAL_010450</name>
</gene>
<dbReference type="PANTHER" id="PTHR42878">
    <property type="entry name" value="TWO-COMPONENT HISTIDINE KINASE"/>
    <property type="match status" value="1"/>
</dbReference>
<dbReference type="GO" id="GO:0005524">
    <property type="term" value="F:ATP binding"/>
    <property type="evidence" value="ECO:0007669"/>
    <property type="project" value="UniProtKB-KW"/>
</dbReference>
<reference evidence="9 10" key="1">
    <citation type="submission" date="2020-08" db="EMBL/GenBank/DDBJ databases">
        <title>Genome sequence of Rhodobacteraceae bacterium Lw-13e.</title>
        <authorList>
            <person name="Poehlein A."/>
            <person name="Wolter L."/>
            <person name="Daniel R."/>
            <person name="Brinkhoff T."/>
        </authorList>
    </citation>
    <scope>NUCLEOTIDE SEQUENCE [LARGE SCALE GENOMIC DNA]</scope>
    <source>
        <strain evidence="9 10">Lw-13e</strain>
    </source>
</reference>
<name>A0A418SES5_9RHOB</name>
<dbReference type="CDD" id="cd00075">
    <property type="entry name" value="HATPase"/>
    <property type="match status" value="1"/>
</dbReference>
<dbReference type="Gene3D" id="3.30.565.10">
    <property type="entry name" value="Histidine kinase-like ATPase, C-terminal domain"/>
    <property type="match status" value="1"/>
</dbReference>
<dbReference type="AlphaFoldDB" id="A0A418SES5"/>
<dbReference type="RefSeq" id="WP_119840200.1">
    <property type="nucleotide sequence ID" value="NZ_CP060436.1"/>
</dbReference>
<dbReference type="OrthoDB" id="9795133at2"/>
<dbReference type="InterPro" id="IPR005467">
    <property type="entry name" value="His_kinase_dom"/>
</dbReference>
<dbReference type="EC" id="2.7.13.3" evidence="2"/>
<dbReference type="Pfam" id="PF01590">
    <property type="entry name" value="GAF"/>
    <property type="match status" value="1"/>
</dbReference>
<dbReference type="Proteomes" id="UP000283786">
    <property type="component" value="Chromosome"/>
</dbReference>
<dbReference type="SUPFAM" id="SSF47384">
    <property type="entry name" value="Homodimeric domain of signal transducing histidine kinase"/>
    <property type="match status" value="1"/>
</dbReference>
<evidence type="ECO:0000256" key="4">
    <source>
        <dbReference type="ARBA" id="ARBA00022679"/>
    </source>
</evidence>
<evidence type="ECO:0000256" key="8">
    <source>
        <dbReference type="ARBA" id="ARBA00023012"/>
    </source>
</evidence>
<dbReference type="PANTHER" id="PTHR42878:SF7">
    <property type="entry name" value="SENSOR HISTIDINE KINASE GLRK"/>
    <property type="match status" value="1"/>
</dbReference>
<dbReference type="SMART" id="SM00065">
    <property type="entry name" value="GAF"/>
    <property type="match status" value="1"/>
</dbReference>
<dbReference type="GO" id="GO:0000155">
    <property type="term" value="F:phosphorelay sensor kinase activity"/>
    <property type="evidence" value="ECO:0007669"/>
    <property type="project" value="InterPro"/>
</dbReference>
<dbReference type="GO" id="GO:0000156">
    <property type="term" value="F:phosphorelay response regulator activity"/>
    <property type="evidence" value="ECO:0007669"/>
    <property type="project" value="TreeGrafter"/>
</dbReference>
<dbReference type="InterPro" id="IPR050351">
    <property type="entry name" value="BphY/WalK/GraS-like"/>
</dbReference>
<sequence>MNTSPKTHDFQDDIDAIGRSTVIPTLLETIVLATGMGFAAVARVTEARWVTCRAVDTISFGLVPGDELDIESTLCHEVRQYDREIVIDDVNSDPVYVNHHCPARYGFRGYISVPIRRADGSFFGTLCAIDPQPHKLTDERVLGMFRLFSKMIGEVLDADEILADSKGALLRERNLAEVQEQFIAILAHDLRNPISALASGLRMVERRNIDAATVELVGFMRASVNRMGLLIENLLDQARKRSGGGIVIELSHAEDLGEALSQISTELQTITPEQPIKMTIELPTPVLCDVARISQLFSNLLGNAVTHGASGRPIEVAARLVDGDFVLTVANSGDAIPEDLLPTMFMPFERTSNRPNREGLGLGLFIAMEIAKGHGGTLTVASNDVETVFTFRMPNPPSRTADK</sequence>
<evidence type="ECO:0000256" key="7">
    <source>
        <dbReference type="ARBA" id="ARBA00022840"/>
    </source>
</evidence>
<dbReference type="InterPro" id="IPR004358">
    <property type="entry name" value="Sig_transdc_His_kin-like_C"/>
</dbReference>
<keyword evidence="4 9" id="KW-0808">Transferase</keyword>
<dbReference type="InterPro" id="IPR003661">
    <property type="entry name" value="HisK_dim/P_dom"/>
</dbReference>
<dbReference type="EMBL" id="CP060436">
    <property type="protein sequence ID" value="QPM89818.1"/>
    <property type="molecule type" value="Genomic_DNA"/>
</dbReference>
<dbReference type="InterPro" id="IPR003594">
    <property type="entry name" value="HATPase_dom"/>
</dbReference>
<dbReference type="CDD" id="cd00082">
    <property type="entry name" value="HisKA"/>
    <property type="match status" value="1"/>
</dbReference>
<dbReference type="InterPro" id="IPR036097">
    <property type="entry name" value="HisK_dim/P_sf"/>
</dbReference>
<dbReference type="SUPFAM" id="SSF55874">
    <property type="entry name" value="ATPase domain of HSP90 chaperone/DNA topoisomerase II/histidine kinase"/>
    <property type="match status" value="1"/>
</dbReference>
<evidence type="ECO:0000256" key="6">
    <source>
        <dbReference type="ARBA" id="ARBA00022777"/>
    </source>
</evidence>
<evidence type="ECO:0000256" key="2">
    <source>
        <dbReference type="ARBA" id="ARBA00012438"/>
    </source>
</evidence>
<comment type="catalytic activity">
    <reaction evidence="1">
        <text>ATP + protein L-histidine = ADP + protein N-phospho-L-histidine.</text>
        <dbReference type="EC" id="2.7.13.3"/>
    </reaction>
</comment>
<evidence type="ECO:0000313" key="10">
    <source>
        <dbReference type="Proteomes" id="UP000283786"/>
    </source>
</evidence>
<evidence type="ECO:0000256" key="3">
    <source>
        <dbReference type="ARBA" id="ARBA00022553"/>
    </source>
</evidence>
<organism evidence="9 10">
    <name type="scientific">Pseudooceanicola algae</name>
    <dbReference type="NCBI Taxonomy" id="1537215"/>
    <lineage>
        <taxon>Bacteria</taxon>
        <taxon>Pseudomonadati</taxon>
        <taxon>Pseudomonadota</taxon>
        <taxon>Alphaproteobacteria</taxon>
        <taxon>Rhodobacterales</taxon>
        <taxon>Paracoccaceae</taxon>
        <taxon>Pseudooceanicola</taxon>
    </lineage>
</organism>
<dbReference type="Pfam" id="PF02518">
    <property type="entry name" value="HATPase_c"/>
    <property type="match status" value="1"/>
</dbReference>
<evidence type="ECO:0000256" key="5">
    <source>
        <dbReference type="ARBA" id="ARBA00022741"/>
    </source>
</evidence>
<evidence type="ECO:0000313" key="9">
    <source>
        <dbReference type="EMBL" id="QPM89818.1"/>
    </source>
</evidence>
<dbReference type="PRINTS" id="PR00344">
    <property type="entry name" value="BCTRLSENSOR"/>
</dbReference>
<dbReference type="PROSITE" id="PS50109">
    <property type="entry name" value="HIS_KIN"/>
    <property type="match status" value="1"/>
</dbReference>
<keyword evidence="3" id="KW-0597">Phosphoprotein</keyword>
<dbReference type="GO" id="GO:0030295">
    <property type="term" value="F:protein kinase activator activity"/>
    <property type="evidence" value="ECO:0007669"/>
    <property type="project" value="TreeGrafter"/>
</dbReference>
<keyword evidence="6 9" id="KW-0418">Kinase</keyword>
<accession>A0A418SES5</accession>
<dbReference type="InterPro" id="IPR029016">
    <property type="entry name" value="GAF-like_dom_sf"/>
</dbReference>
<keyword evidence="5" id="KW-0547">Nucleotide-binding</keyword>
<protein>
    <recommendedName>
        <fullName evidence="2">histidine kinase</fullName>
        <ecNumber evidence="2">2.7.13.3</ecNumber>
    </recommendedName>
</protein>